<dbReference type="Gene3D" id="1.20.1270.280">
    <property type="match status" value="1"/>
</dbReference>
<keyword evidence="3" id="KW-1185">Reference proteome</keyword>
<dbReference type="Gene3D" id="3.10.490.20">
    <property type="match status" value="1"/>
</dbReference>
<reference evidence="2 3" key="1">
    <citation type="journal article" date="2023" name="Genes (Basel)">
        <title>Chromosome-Level Genome Assembly and Circadian Gene Repertoire of the Patagonia Blennie Eleginops maclovinus-The Closest Ancestral Proxy of Antarctic Cryonotothenioids.</title>
        <authorList>
            <person name="Cheng C.C."/>
            <person name="Rivera-Colon A.G."/>
            <person name="Minhas B.F."/>
            <person name="Wilson L."/>
            <person name="Rayamajhi N."/>
            <person name="Vargas-Chacoff L."/>
            <person name="Catchen J.M."/>
        </authorList>
    </citation>
    <scope>NUCLEOTIDE SEQUENCE [LARGE SCALE GENOMIC DNA]</scope>
    <source>
        <strain evidence="2">JMC-PN-2008</strain>
    </source>
</reference>
<accession>A0AAN7WTI6</accession>
<evidence type="ECO:0000313" key="3">
    <source>
        <dbReference type="Proteomes" id="UP001346869"/>
    </source>
</evidence>
<feature type="domain" description="Dynein heavy chain C-terminal" evidence="1">
    <location>
        <begin position="98"/>
        <end position="397"/>
    </location>
</feature>
<dbReference type="GO" id="GO:0030286">
    <property type="term" value="C:dynein complex"/>
    <property type="evidence" value="ECO:0007669"/>
    <property type="project" value="InterPro"/>
</dbReference>
<sequence length="401" mass="44266">MFIPADAGEGKGLVVMSPSLRKTCNNLYALYHAGEKATNTPCNLNVIRLILEIDTSCTGTVLLSHSYKGRQTTSEVPPKRHPEVFGQHSNADIASQIAETRKLFDTLLSLQPQVTSSSAAGPSREDKVLDLLADIRGKIPAMIDYEGTRSLLQDSPSPLNVVLLQEIQRYNSLLDTIISSLAELEKGIKGLVVMSPSLEETFNYIYDARVPPLWEKAYPSLKPLAAWTRDLCQRVNQFAHWAVTAQPPTLFWLSAFTFPNGFLTAVLQSSARQHNISVDTLSWEFIVSTVDDSNLLYPPKDGVFIRGLYLEGAGWDKKNSCLVEAEPMQMVCPIPTIHFKPVENRKKAAKGVYLCPCYYFPVRSGGAGRPSFVVGVELKSGAVTPDHWIKRGTALLLSLDN</sequence>
<dbReference type="FunFam" id="3.10.490.20:FF:000008">
    <property type="entry name" value="dynein heavy chain 2, axonemal"/>
    <property type="match status" value="1"/>
</dbReference>
<name>A0AAN7WTI6_ELEMC</name>
<dbReference type="EMBL" id="JAUZQC010000025">
    <property type="protein sequence ID" value="KAK5848557.1"/>
    <property type="molecule type" value="Genomic_DNA"/>
</dbReference>
<reference evidence="2 3" key="2">
    <citation type="journal article" date="2023" name="Mol. Biol. Evol.">
        <title>Genomics of Secondarily Temperate Adaptation in the Only Non-Antarctic Icefish.</title>
        <authorList>
            <person name="Rivera-Colon A.G."/>
            <person name="Rayamajhi N."/>
            <person name="Minhas B.F."/>
            <person name="Madrigal G."/>
            <person name="Bilyk K.T."/>
            <person name="Yoon V."/>
            <person name="Hune M."/>
            <person name="Gregory S."/>
            <person name="Cheng C.H.C."/>
            <person name="Catchen J.M."/>
        </authorList>
    </citation>
    <scope>NUCLEOTIDE SEQUENCE [LARGE SCALE GENOMIC DNA]</scope>
    <source>
        <strain evidence="2">JMC-PN-2008</strain>
    </source>
</reference>
<gene>
    <name evidence="2" type="ORF">PBY51_006160</name>
</gene>
<protein>
    <recommendedName>
        <fullName evidence="1">Dynein heavy chain C-terminal domain-containing protein</fullName>
    </recommendedName>
</protein>
<dbReference type="GO" id="GO:0051959">
    <property type="term" value="F:dynein light intermediate chain binding"/>
    <property type="evidence" value="ECO:0007669"/>
    <property type="project" value="InterPro"/>
</dbReference>
<dbReference type="GO" id="GO:0045505">
    <property type="term" value="F:dynein intermediate chain binding"/>
    <property type="evidence" value="ECO:0007669"/>
    <property type="project" value="InterPro"/>
</dbReference>
<dbReference type="PANTHER" id="PTHR46961">
    <property type="entry name" value="DYNEIN HEAVY CHAIN 1, AXONEMAL-LIKE PROTEIN"/>
    <property type="match status" value="1"/>
</dbReference>
<dbReference type="PANTHER" id="PTHR46961:SF8">
    <property type="entry name" value="DYNEIN AXONEMAL HEAVY CHAIN 7"/>
    <property type="match status" value="1"/>
</dbReference>
<evidence type="ECO:0000313" key="2">
    <source>
        <dbReference type="EMBL" id="KAK5848557.1"/>
    </source>
</evidence>
<dbReference type="AlphaFoldDB" id="A0AAN7WTI6"/>
<proteinExistence type="predicted"/>
<dbReference type="GO" id="GO:0007018">
    <property type="term" value="P:microtubule-based movement"/>
    <property type="evidence" value="ECO:0007669"/>
    <property type="project" value="InterPro"/>
</dbReference>
<comment type="caution">
    <text evidence="2">The sequence shown here is derived from an EMBL/GenBank/DDBJ whole genome shotgun (WGS) entry which is preliminary data.</text>
</comment>
<dbReference type="InterPro" id="IPR041228">
    <property type="entry name" value="Dynein_C"/>
</dbReference>
<dbReference type="FunFam" id="1.20.1270.280:FF:000007">
    <property type="entry name" value="dynein heavy chain 2, axonemal"/>
    <property type="match status" value="1"/>
</dbReference>
<organism evidence="2 3">
    <name type="scientific">Eleginops maclovinus</name>
    <name type="common">Patagonian blennie</name>
    <name type="synonym">Eleginus maclovinus</name>
    <dbReference type="NCBI Taxonomy" id="56733"/>
    <lineage>
        <taxon>Eukaryota</taxon>
        <taxon>Metazoa</taxon>
        <taxon>Chordata</taxon>
        <taxon>Craniata</taxon>
        <taxon>Vertebrata</taxon>
        <taxon>Euteleostomi</taxon>
        <taxon>Actinopterygii</taxon>
        <taxon>Neopterygii</taxon>
        <taxon>Teleostei</taxon>
        <taxon>Neoteleostei</taxon>
        <taxon>Acanthomorphata</taxon>
        <taxon>Eupercaria</taxon>
        <taxon>Perciformes</taxon>
        <taxon>Notothenioidei</taxon>
        <taxon>Eleginopidae</taxon>
        <taxon>Eleginops</taxon>
    </lineage>
</organism>
<dbReference type="InterPro" id="IPR043160">
    <property type="entry name" value="Dynein_C_barrel"/>
</dbReference>
<dbReference type="InterPro" id="IPR026983">
    <property type="entry name" value="DHC"/>
</dbReference>
<dbReference type="Proteomes" id="UP001346869">
    <property type="component" value="Unassembled WGS sequence"/>
</dbReference>
<evidence type="ECO:0000259" key="1">
    <source>
        <dbReference type="Pfam" id="PF18199"/>
    </source>
</evidence>
<dbReference type="Pfam" id="PF18199">
    <property type="entry name" value="Dynein_C"/>
    <property type="match status" value="1"/>
</dbReference>